<keyword evidence="10" id="KW-0378">Hydrolase</keyword>
<dbReference type="PANTHER" id="PTHR22939">
    <property type="entry name" value="SERINE PROTEASE FAMILY S1C HTRA-RELATED"/>
    <property type="match status" value="1"/>
</dbReference>
<feature type="active site" description="Charge relay system" evidence="14">
    <location>
        <position position="151"/>
    </location>
</feature>
<dbReference type="GO" id="GO:0042597">
    <property type="term" value="C:periplasmic space"/>
    <property type="evidence" value="ECO:0007669"/>
    <property type="project" value="UniProtKB-SubCell"/>
</dbReference>
<dbReference type="InterPro" id="IPR041489">
    <property type="entry name" value="PDZ_6"/>
</dbReference>
<comment type="catalytic activity">
    <reaction evidence="1">
        <text>Acts on substrates that are at least partially unfolded. The cleavage site P1 residue is normally between a pair of hydrophobic residues, such as Val-|-Val.</text>
        <dbReference type="EC" id="3.4.21.107"/>
    </reaction>
</comment>
<comment type="similarity">
    <text evidence="3">Belongs to the peptidase S1C family.</text>
</comment>
<dbReference type="RefSeq" id="WP_004513185.1">
    <property type="nucleotide sequence ID" value="NC_007517.1"/>
</dbReference>
<dbReference type="PRINTS" id="PR00834">
    <property type="entry name" value="PROTEASES2C"/>
</dbReference>
<keyword evidence="9" id="KW-0574">Periplasm</keyword>
<dbReference type="Pfam" id="PF13180">
    <property type="entry name" value="PDZ_2"/>
    <property type="match status" value="1"/>
</dbReference>
<evidence type="ECO:0000256" key="6">
    <source>
        <dbReference type="ARBA" id="ARBA00022670"/>
    </source>
</evidence>
<evidence type="ECO:0000256" key="5">
    <source>
        <dbReference type="ARBA" id="ARBA00013958"/>
    </source>
</evidence>
<feature type="domain" description="PDZ" evidence="16">
    <location>
        <begin position="262"/>
        <end position="358"/>
    </location>
</feature>
<evidence type="ECO:0000259" key="16">
    <source>
        <dbReference type="PROSITE" id="PS50106"/>
    </source>
</evidence>
<dbReference type="NCBIfam" id="TIGR02037">
    <property type="entry name" value="degP_htrA_DO"/>
    <property type="match status" value="1"/>
</dbReference>
<evidence type="ECO:0000256" key="13">
    <source>
        <dbReference type="ARBA" id="ARBA00032850"/>
    </source>
</evidence>
<dbReference type="HOGENOM" id="CLU_020120_1_0_7"/>
<feature type="binding site" evidence="15">
    <location>
        <position position="121"/>
    </location>
    <ligand>
        <name>substrate</name>
    </ligand>
</feature>
<protein>
    <recommendedName>
        <fullName evidence="5">Probable periplasmic serine endoprotease DegP-like</fullName>
        <ecNumber evidence="4">3.4.21.107</ecNumber>
    </recommendedName>
    <alternativeName>
        <fullName evidence="13">Protease Do</fullName>
    </alternativeName>
</protein>
<dbReference type="CDD" id="cd10839">
    <property type="entry name" value="cpPDZ1_DegP-like"/>
    <property type="match status" value="1"/>
</dbReference>
<keyword evidence="8" id="KW-0677">Repeat</keyword>
<dbReference type="Pfam" id="PF17820">
    <property type="entry name" value="PDZ_6"/>
    <property type="match status" value="1"/>
</dbReference>
<evidence type="ECO:0000256" key="12">
    <source>
        <dbReference type="ARBA" id="ARBA00023016"/>
    </source>
</evidence>
<dbReference type="InterPro" id="IPR011782">
    <property type="entry name" value="Pept_S1C_Do"/>
</dbReference>
<keyword evidence="7" id="KW-0732">Signal</keyword>
<dbReference type="InterPro" id="IPR009003">
    <property type="entry name" value="Peptidase_S1_PA"/>
</dbReference>
<proteinExistence type="inferred from homology"/>
<keyword evidence="11" id="KW-0720">Serine protease</keyword>
<feature type="binding site" evidence="15">
    <location>
        <position position="151"/>
    </location>
    <ligand>
        <name>substrate</name>
    </ligand>
</feature>
<evidence type="ECO:0000256" key="1">
    <source>
        <dbReference type="ARBA" id="ARBA00001772"/>
    </source>
</evidence>
<name>Q39WW8_GEOMG</name>
<keyword evidence="6 17" id="KW-0645">Protease</keyword>
<feature type="active site" description="Charge relay system" evidence="14">
    <location>
        <position position="121"/>
    </location>
</feature>
<feature type="domain" description="PDZ" evidence="16">
    <location>
        <begin position="390"/>
        <end position="466"/>
    </location>
</feature>
<dbReference type="Gene3D" id="2.40.10.120">
    <property type="match status" value="1"/>
</dbReference>
<evidence type="ECO:0000256" key="7">
    <source>
        <dbReference type="ARBA" id="ARBA00022729"/>
    </source>
</evidence>
<dbReference type="FunFam" id="2.40.10.120:FF:000007">
    <property type="entry name" value="Periplasmic serine endoprotease DegP-like"/>
    <property type="match status" value="1"/>
</dbReference>
<dbReference type="Gene3D" id="2.30.42.10">
    <property type="match status" value="2"/>
</dbReference>
<gene>
    <name evidence="17" type="primary">degP-2</name>
    <name evidence="17" type="ordered locus">Gmet_1014</name>
</gene>
<evidence type="ECO:0000256" key="4">
    <source>
        <dbReference type="ARBA" id="ARBA00013035"/>
    </source>
</evidence>
<dbReference type="InterPro" id="IPR001478">
    <property type="entry name" value="PDZ"/>
</dbReference>
<dbReference type="KEGG" id="gme:Gmet_1014"/>
<feature type="active site" description="Charge relay system" evidence="14">
    <location>
        <position position="226"/>
    </location>
</feature>
<keyword evidence="18" id="KW-1185">Reference proteome</keyword>
<dbReference type="Proteomes" id="UP000007073">
    <property type="component" value="Chromosome"/>
</dbReference>
<dbReference type="PROSITE" id="PS50106">
    <property type="entry name" value="PDZ"/>
    <property type="match status" value="2"/>
</dbReference>
<reference evidence="17 18" key="1">
    <citation type="submission" date="2005-10" db="EMBL/GenBank/DDBJ databases">
        <title>Complete sequence of Geobacter metallireducens GS-15.</title>
        <authorList>
            <consortium name="US DOE Joint Genome Institute"/>
            <person name="Copeland A."/>
            <person name="Lucas S."/>
            <person name="Lapidus A."/>
            <person name="Barry K."/>
            <person name="Detter J.C."/>
            <person name="Glavina T."/>
            <person name="Hammon N."/>
            <person name="Israni S."/>
            <person name="Pitluck S."/>
            <person name="Di Bartolo G."/>
            <person name="Chain P."/>
            <person name="Schmutz J."/>
            <person name="Larimer F."/>
            <person name="Land M."/>
            <person name="Kyrpides N."/>
            <person name="Ivanova N."/>
            <person name="Richardson P."/>
        </authorList>
    </citation>
    <scope>NUCLEOTIDE SEQUENCE [LARGE SCALE GENOMIC DNA]</scope>
    <source>
        <strain evidence="18">ATCC 53774 / DSM 7210 / GS-15</strain>
    </source>
</reference>
<dbReference type="SUPFAM" id="SSF50156">
    <property type="entry name" value="PDZ domain-like"/>
    <property type="match status" value="2"/>
</dbReference>
<dbReference type="SMART" id="SM00228">
    <property type="entry name" value="PDZ"/>
    <property type="match status" value="2"/>
</dbReference>
<dbReference type="Pfam" id="PF13365">
    <property type="entry name" value="Trypsin_2"/>
    <property type="match status" value="1"/>
</dbReference>
<organism evidence="17 18">
    <name type="scientific">Geobacter metallireducens (strain ATCC 53774 / DSM 7210 / GS-15)</name>
    <dbReference type="NCBI Taxonomy" id="269799"/>
    <lineage>
        <taxon>Bacteria</taxon>
        <taxon>Pseudomonadati</taxon>
        <taxon>Thermodesulfobacteriota</taxon>
        <taxon>Desulfuromonadia</taxon>
        <taxon>Geobacterales</taxon>
        <taxon>Geobacteraceae</taxon>
        <taxon>Geobacter</taxon>
    </lineage>
</organism>
<dbReference type="InterPro" id="IPR036034">
    <property type="entry name" value="PDZ_sf"/>
</dbReference>
<sequence>MKHWTLKSAGKISLLTAFLLISLIFLGGCDGRSKTEFVGFPQSFADLAEKIRPAVVNISTTSTVKVPGNPFRHFFGPEEEGPFGDFFKHFFGDMPDRELKQQSLGSGIITDKDGYIVTNNHVVDNAEEIKVKISDGREFKAKVIGRDPKTDLALIKISSPFRNLPVLPLGDSDKMRVGDWVLAVGNPFGLEHTVTQGIISATGRVIGSGPYDNFLQTDAPINPGNSGGPLVNLKGEVIGINTAIVPGGQGLGFAIPSSMAKMVLKQLQEKGKVVRGWLGVTIQTVTPDLAASFGLKEAKGALVSDIAEGGPAAKGGIRRGDIILSFDGKNVKDSMELPRIVAETPVGKEVDVTVLREGKEVHCRVRVEELTEQRIAAQTEAPTDSFGMTFVDITPKVRQQLGIKEKTGVVVAGVEPGSIAEDAGIRAGDVIKEVNRKPVRNLADLSSALEKSAKGQPVLLLLNRGSQTFYVTLETS</sequence>
<evidence type="ECO:0000256" key="11">
    <source>
        <dbReference type="ARBA" id="ARBA00022825"/>
    </source>
</evidence>
<evidence type="ECO:0000256" key="15">
    <source>
        <dbReference type="PIRSR" id="PIRSR611782-2"/>
    </source>
</evidence>
<dbReference type="AlphaFoldDB" id="Q39WW8"/>
<dbReference type="eggNOG" id="COG0265">
    <property type="taxonomic scope" value="Bacteria"/>
</dbReference>
<feature type="binding site" evidence="15">
    <location>
        <begin position="224"/>
        <end position="226"/>
    </location>
    <ligand>
        <name>substrate</name>
    </ligand>
</feature>
<dbReference type="PANTHER" id="PTHR22939:SF130">
    <property type="entry name" value="PERIPLASMIC SERINE ENDOPROTEASE DEGP-LIKE-RELATED"/>
    <property type="match status" value="1"/>
</dbReference>
<evidence type="ECO:0000256" key="9">
    <source>
        <dbReference type="ARBA" id="ARBA00022764"/>
    </source>
</evidence>
<reference evidence="17 18" key="2">
    <citation type="journal article" date="2009" name="BMC Microbiol.">
        <title>The genome sequence of Geobacter metallireducens: features of metabolism, physiology and regulation common and dissimilar to Geobacter sulfurreducens.</title>
        <authorList>
            <person name="Aklujkar M."/>
            <person name="Krushkal J."/>
            <person name="DiBartolo G."/>
            <person name="Lapidus A."/>
            <person name="Land M.L."/>
            <person name="Lovley D.R."/>
        </authorList>
    </citation>
    <scope>NUCLEOTIDE SEQUENCE [LARGE SCALE GENOMIC DNA]</scope>
    <source>
        <strain evidence="18">ATCC 53774 / DSM 7210 / GS-15</strain>
    </source>
</reference>
<evidence type="ECO:0000313" key="17">
    <source>
        <dbReference type="EMBL" id="ABB31256.1"/>
    </source>
</evidence>
<dbReference type="MEROPS" id="S01.453"/>
<dbReference type="EC" id="3.4.21.107" evidence="4"/>
<dbReference type="GO" id="GO:0006508">
    <property type="term" value="P:proteolysis"/>
    <property type="evidence" value="ECO:0007669"/>
    <property type="project" value="UniProtKB-KW"/>
</dbReference>
<dbReference type="InterPro" id="IPR001940">
    <property type="entry name" value="Peptidase_S1C"/>
</dbReference>
<evidence type="ECO:0000256" key="10">
    <source>
        <dbReference type="ARBA" id="ARBA00022801"/>
    </source>
</evidence>
<dbReference type="SUPFAM" id="SSF50494">
    <property type="entry name" value="Trypsin-like serine proteases"/>
    <property type="match status" value="1"/>
</dbReference>
<evidence type="ECO:0000256" key="3">
    <source>
        <dbReference type="ARBA" id="ARBA00010541"/>
    </source>
</evidence>
<dbReference type="PROSITE" id="PS51257">
    <property type="entry name" value="PROKAR_LIPOPROTEIN"/>
    <property type="match status" value="1"/>
</dbReference>
<keyword evidence="12" id="KW-0346">Stress response</keyword>
<comment type="subcellular location">
    <subcellularLocation>
        <location evidence="2">Periplasm</location>
    </subcellularLocation>
</comment>
<accession>Q39WW8</accession>
<dbReference type="GO" id="GO:0004252">
    <property type="term" value="F:serine-type endopeptidase activity"/>
    <property type="evidence" value="ECO:0007669"/>
    <property type="project" value="InterPro"/>
</dbReference>
<evidence type="ECO:0000256" key="2">
    <source>
        <dbReference type="ARBA" id="ARBA00004418"/>
    </source>
</evidence>
<keyword evidence="17" id="KW-0449">Lipoprotein</keyword>
<dbReference type="EMBL" id="CP000148">
    <property type="protein sequence ID" value="ABB31256.1"/>
    <property type="molecule type" value="Genomic_DNA"/>
</dbReference>
<evidence type="ECO:0000256" key="14">
    <source>
        <dbReference type="PIRSR" id="PIRSR611782-1"/>
    </source>
</evidence>
<evidence type="ECO:0000256" key="8">
    <source>
        <dbReference type="ARBA" id="ARBA00022737"/>
    </source>
</evidence>
<dbReference type="STRING" id="269799.Gmet_1014"/>
<evidence type="ECO:0000313" key="18">
    <source>
        <dbReference type="Proteomes" id="UP000007073"/>
    </source>
</evidence>